<reference evidence="1 2" key="1">
    <citation type="submission" date="2022-01" db="EMBL/GenBank/DDBJ databases">
        <title>Alkalihalobacillus sp. EGI L200015, a novel bacterium isolated from a salt lake sediment.</title>
        <authorList>
            <person name="Gao L."/>
            <person name="Fang B.-Z."/>
            <person name="Li W.-J."/>
        </authorList>
    </citation>
    <scope>NUCLEOTIDE SEQUENCE [LARGE SCALE GENOMIC DNA]</scope>
    <source>
        <strain evidence="1 2">KCTC 12718</strain>
    </source>
</reference>
<organism evidence="1 2">
    <name type="scientific">Pseudalkalibacillus berkeleyi</name>
    <dbReference type="NCBI Taxonomy" id="1069813"/>
    <lineage>
        <taxon>Bacteria</taxon>
        <taxon>Bacillati</taxon>
        <taxon>Bacillota</taxon>
        <taxon>Bacilli</taxon>
        <taxon>Bacillales</taxon>
        <taxon>Fictibacillaceae</taxon>
        <taxon>Pseudalkalibacillus</taxon>
    </lineage>
</organism>
<keyword evidence="1" id="KW-0489">Methyltransferase</keyword>
<dbReference type="GO" id="GO:0032259">
    <property type="term" value="P:methylation"/>
    <property type="evidence" value="ECO:0007669"/>
    <property type="project" value="UniProtKB-KW"/>
</dbReference>
<dbReference type="SUPFAM" id="SSF53335">
    <property type="entry name" value="S-adenosyl-L-methionine-dependent methyltransferases"/>
    <property type="match status" value="1"/>
</dbReference>
<keyword evidence="1" id="KW-0808">Transferase</keyword>
<dbReference type="RefSeq" id="WP_236332804.1">
    <property type="nucleotide sequence ID" value="NZ_JAKIJS010000001.1"/>
</dbReference>
<name>A0ABS9H0E5_9BACL</name>
<dbReference type="Gene3D" id="3.40.50.150">
    <property type="entry name" value="Vaccinia Virus protein VP39"/>
    <property type="match status" value="1"/>
</dbReference>
<dbReference type="InterPro" id="IPR007536">
    <property type="entry name" value="16SrRNA_methylTrfase_J"/>
</dbReference>
<dbReference type="PANTHER" id="PTHR36112:SF1">
    <property type="entry name" value="RIBOSOMAL RNA SMALL SUBUNIT METHYLTRANSFERASE J"/>
    <property type="match status" value="1"/>
</dbReference>
<dbReference type="GO" id="GO:0008168">
    <property type="term" value="F:methyltransferase activity"/>
    <property type="evidence" value="ECO:0007669"/>
    <property type="project" value="UniProtKB-KW"/>
</dbReference>
<protein>
    <submittedName>
        <fullName evidence="1">Class I SAM-dependent methyltransferase</fullName>
    </submittedName>
</protein>
<proteinExistence type="predicted"/>
<comment type="caution">
    <text evidence="1">The sequence shown here is derived from an EMBL/GenBank/DDBJ whole genome shotgun (WGS) entry which is preliminary data.</text>
</comment>
<dbReference type="Proteomes" id="UP001649381">
    <property type="component" value="Unassembled WGS sequence"/>
</dbReference>
<dbReference type="PANTHER" id="PTHR36112">
    <property type="entry name" value="RIBOSOMAL RNA SMALL SUBUNIT METHYLTRANSFERASE J"/>
    <property type="match status" value="1"/>
</dbReference>
<dbReference type="InterPro" id="IPR029063">
    <property type="entry name" value="SAM-dependent_MTases_sf"/>
</dbReference>
<evidence type="ECO:0000313" key="2">
    <source>
        <dbReference type="Proteomes" id="UP001649381"/>
    </source>
</evidence>
<dbReference type="EMBL" id="JAKIJS010000001">
    <property type="protein sequence ID" value="MCF6137313.1"/>
    <property type="molecule type" value="Genomic_DNA"/>
</dbReference>
<evidence type="ECO:0000313" key="1">
    <source>
        <dbReference type="EMBL" id="MCF6137313.1"/>
    </source>
</evidence>
<accession>A0ABS9H0E5</accession>
<gene>
    <name evidence="1" type="ORF">L2716_06175</name>
</gene>
<keyword evidence="2" id="KW-1185">Reference proteome</keyword>
<sequence>MIITTGGKAKSALRQRARNVGVELGIPYVDRNDQSIEKLLNQVHDGILVVLKDRFLFYCKGYDAPLFFHPNSSVFRMKRLMRGEYDPFIRIANLSKGKTILDCTLGWASDSIVASFVVGESGEVVGVEGSSTVSLLTRLGLSVYKSGDDEMVKAMQRIKVIEDHHLAVLKKTETNRFDVVYFDPMFEEAIVTSDGIAPLKKFAVYEPITEELIKEAKRVAKERVVLKDHWKSHRFEQFNFKVERRKTSLFHFGYIEV</sequence>
<dbReference type="Pfam" id="PF04445">
    <property type="entry name" value="SAM_MT"/>
    <property type="match status" value="1"/>
</dbReference>